<dbReference type="InterPro" id="IPR029058">
    <property type="entry name" value="AB_hydrolase_fold"/>
</dbReference>
<organism evidence="3 4">
    <name type="scientific">Phnomibacter ginsenosidimutans</name>
    <dbReference type="NCBI Taxonomy" id="2676868"/>
    <lineage>
        <taxon>Bacteria</taxon>
        <taxon>Pseudomonadati</taxon>
        <taxon>Bacteroidota</taxon>
        <taxon>Chitinophagia</taxon>
        <taxon>Chitinophagales</taxon>
        <taxon>Chitinophagaceae</taxon>
        <taxon>Phnomibacter</taxon>
    </lineage>
</organism>
<protein>
    <recommendedName>
        <fullName evidence="2">Phospholipase/carboxylesterase/thioesterase domain-containing protein</fullName>
    </recommendedName>
</protein>
<dbReference type="Proteomes" id="UP000426027">
    <property type="component" value="Chromosome"/>
</dbReference>
<reference evidence="3 4" key="1">
    <citation type="submission" date="2019-11" db="EMBL/GenBank/DDBJ databases">
        <authorList>
            <person name="Im W.T."/>
        </authorList>
    </citation>
    <scope>NUCLEOTIDE SEQUENCE [LARGE SCALE GENOMIC DNA]</scope>
    <source>
        <strain evidence="3 4">SB-02</strain>
    </source>
</reference>
<dbReference type="Pfam" id="PF02230">
    <property type="entry name" value="Abhydrolase_2"/>
    <property type="match status" value="1"/>
</dbReference>
<dbReference type="GO" id="GO:0016787">
    <property type="term" value="F:hydrolase activity"/>
    <property type="evidence" value="ECO:0007669"/>
    <property type="project" value="InterPro"/>
</dbReference>
<keyword evidence="1" id="KW-0732">Signal</keyword>
<dbReference type="KEGG" id="fls:GLV81_17240"/>
<dbReference type="InterPro" id="IPR050955">
    <property type="entry name" value="Plant_Biomass_Hydrol_Est"/>
</dbReference>
<evidence type="ECO:0000313" key="3">
    <source>
        <dbReference type="EMBL" id="QGW29626.1"/>
    </source>
</evidence>
<proteinExistence type="predicted"/>
<dbReference type="InterPro" id="IPR003140">
    <property type="entry name" value="PLipase/COase/thioEstase"/>
</dbReference>
<dbReference type="EMBL" id="CP046566">
    <property type="protein sequence ID" value="QGW29626.1"/>
    <property type="molecule type" value="Genomic_DNA"/>
</dbReference>
<evidence type="ECO:0000259" key="2">
    <source>
        <dbReference type="Pfam" id="PF02230"/>
    </source>
</evidence>
<dbReference type="Gene3D" id="3.40.50.1820">
    <property type="entry name" value="alpha/beta hydrolase"/>
    <property type="match status" value="1"/>
</dbReference>
<feature type="domain" description="Phospholipase/carboxylesterase/thioesterase" evidence="2">
    <location>
        <begin position="79"/>
        <end position="263"/>
    </location>
</feature>
<gene>
    <name evidence="3" type="ORF">GLV81_17240</name>
</gene>
<evidence type="ECO:0000256" key="1">
    <source>
        <dbReference type="ARBA" id="ARBA00022729"/>
    </source>
</evidence>
<dbReference type="SUPFAM" id="SSF53474">
    <property type="entry name" value="alpha/beta-Hydrolases"/>
    <property type="match status" value="1"/>
</dbReference>
<keyword evidence="4" id="KW-1185">Reference proteome</keyword>
<accession>A0A6I6G9Y7</accession>
<name>A0A6I6G9Y7_9BACT</name>
<dbReference type="AlphaFoldDB" id="A0A6I6G9Y7"/>
<sequence>MEHGYGYFVAGTVCFSLIPMKYLERCSRLAALILLSVCLYSTTQAQVQSPRYVNVNLNCKGFYEYLPSGYANSPGQKFPLIVFVHGLGELGDGSAAKLPLVLRNGPPKLINNKTWPDSFNVNGQWHKPIVISPQFIKWPTPGDMDTLVNYVVANYKIDRSRIYVTGLSMGGGVTWNYASNSTAWCRRIAAIVPVCGATTPSTTRGALMGKQDLPVWATHNQSDPTVAVSNTNNYISYINESATPPDPLARKTIFPVSGHDAWSTTYNPNYREDGKNVYEWMLQFRREFTSTWIGGTSTAWDNNANWSEGIVPDANTNVVINNGNIIIKKNVEVKSINIARGASLKVDPGFKLNIVQ</sequence>
<evidence type="ECO:0000313" key="4">
    <source>
        <dbReference type="Proteomes" id="UP000426027"/>
    </source>
</evidence>
<dbReference type="PANTHER" id="PTHR43037">
    <property type="entry name" value="UNNAMED PRODUCT-RELATED"/>
    <property type="match status" value="1"/>
</dbReference>
<dbReference type="RefSeq" id="WP_157480007.1">
    <property type="nucleotide sequence ID" value="NZ_CP046566.1"/>
</dbReference>
<dbReference type="PANTHER" id="PTHR43037:SF1">
    <property type="entry name" value="BLL1128 PROTEIN"/>
    <property type="match status" value="1"/>
</dbReference>